<dbReference type="GO" id="GO:0003676">
    <property type="term" value="F:nucleic acid binding"/>
    <property type="evidence" value="ECO:0007669"/>
    <property type="project" value="InterPro"/>
</dbReference>
<dbReference type="GO" id="GO:0046872">
    <property type="term" value="F:metal ion binding"/>
    <property type="evidence" value="ECO:0007669"/>
    <property type="project" value="UniProtKB-KW"/>
</dbReference>
<dbReference type="SMART" id="SM00892">
    <property type="entry name" value="Endonuclease_NS"/>
    <property type="match status" value="1"/>
</dbReference>
<dbReference type="PANTHER" id="PTHR13966:SF19">
    <property type="entry name" value="NUCLEASE EXOG, MITOCHONDRIAL"/>
    <property type="match status" value="1"/>
</dbReference>
<dbReference type="GO" id="GO:0006309">
    <property type="term" value="P:apoptotic DNA fragmentation"/>
    <property type="evidence" value="ECO:0000318"/>
    <property type="project" value="GO_Central"/>
</dbReference>
<dbReference type="GO" id="GO:0005634">
    <property type="term" value="C:nucleus"/>
    <property type="evidence" value="ECO:0000318"/>
    <property type="project" value="GO_Central"/>
</dbReference>
<feature type="active site" description="Proton acceptor" evidence="4">
    <location>
        <position position="45"/>
    </location>
</feature>
<dbReference type="InParanoid" id="E9GM83"/>
<feature type="non-terminal residue" evidence="7">
    <location>
        <position position="205"/>
    </location>
</feature>
<evidence type="ECO:0000313" key="8">
    <source>
        <dbReference type="Proteomes" id="UP000000305"/>
    </source>
</evidence>
<dbReference type="STRING" id="6669.E9GM83"/>
<keyword evidence="3" id="KW-0255">Endonuclease</keyword>
<reference evidence="7 8" key="1">
    <citation type="journal article" date="2011" name="Science">
        <title>The ecoresponsive genome of Daphnia pulex.</title>
        <authorList>
            <person name="Colbourne J.K."/>
            <person name="Pfrender M.E."/>
            <person name="Gilbert D."/>
            <person name="Thomas W.K."/>
            <person name="Tucker A."/>
            <person name="Oakley T.H."/>
            <person name="Tokishita S."/>
            <person name="Aerts A."/>
            <person name="Arnold G.J."/>
            <person name="Basu M.K."/>
            <person name="Bauer D.J."/>
            <person name="Caceres C.E."/>
            <person name="Carmel L."/>
            <person name="Casola C."/>
            <person name="Choi J.H."/>
            <person name="Detter J.C."/>
            <person name="Dong Q."/>
            <person name="Dusheyko S."/>
            <person name="Eads B.D."/>
            <person name="Frohlich T."/>
            <person name="Geiler-Samerotte K.A."/>
            <person name="Gerlach D."/>
            <person name="Hatcher P."/>
            <person name="Jogdeo S."/>
            <person name="Krijgsveld J."/>
            <person name="Kriventseva E.V."/>
            <person name="Kultz D."/>
            <person name="Laforsch C."/>
            <person name="Lindquist E."/>
            <person name="Lopez J."/>
            <person name="Manak J.R."/>
            <person name="Muller J."/>
            <person name="Pangilinan J."/>
            <person name="Patwardhan R.P."/>
            <person name="Pitluck S."/>
            <person name="Pritham E.J."/>
            <person name="Rechtsteiner A."/>
            <person name="Rho M."/>
            <person name="Rogozin I.B."/>
            <person name="Sakarya O."/>
            <person name="Salamov A."/>
            <person name="Schaack S."/>
            <person name="Shapiro H."/>
            <person name="Shiga Y."/>
            <person name="Skalitzky C."/>
            <person name="Smith Z."/>
            <person name="Souvorov A."/>
            <person name="Sung W."/>
            <person name="Tang Z."/>
            <person name="Tsuchiya D."/>
            <person name="Tu H."/>
            <person name="Vos H."/>
            <person name="Wang M."/>
            <person name="Wolf Y.I."/>
            <person name="Yamagata H."/>
            <person name="Yamada T."/>
            <person name="Ye Y."/>
            <person name="Shaw J.R."/>
            <person name="Andrews J."/>
            <person name="Crease T.J."/>
            <person name="Tang H."/>
            <person name="Lucas S.M."/>
            <person name="Robertson H.M."/>
            <person name="Bork P."/>
            <person name="Koonin E.V."/>
            <person name="Zdobnov E.M."/>
            <person name="Grigoriev I.V."/>
            <person name="Lynch M."/>
            <person name="Boore J.L."/>
        </authorList>
    </citation>
    <scope>NUCLEOTIDE SEQUENCE [LARGE SCALE GENOMIC DNA]</scope>
</reference>
<feature type="non-terminal residue" evidence="7">
    <location>
        <position position="1"/>
    </location>
</feature>
<dbReference type="OMA" id="PHINGTQ"/>
<feature type="binding site" evidence="5">
    <location>
        <position position="77"/>
    </location>
    <ligand>
        <name>Mg(2+)</name>
        <dbReference type="ChEBI" id="CHEBI:18420"/>
        <note>catalytic</note>
    </ligand>
</feature>
<organism evidence="7 8">
    <name type="scientific">Daphnia pulex</name>
    <name type="common">Water flea</name>
    <dbReference type="NCBI Taxonomy" id="6669"/>
    <lineage>
        <taxon>Eukaryota</taxon>
        <taxon>Metazoa</taxon>
        <taxon>Ecdysozoa</taxon>
        <taxon>Arthropoda</taxon>
        <taxon>Crustacea</taxon>
        <taxon>Branchiopoda</taxon>
        <taxon>Diplostraca</taxon>
        <taxon>Cladocera</taxon>
        <taxon>Anomopoda</taxon>
        <taxon>Daphniidae</taxon>
        <taxon>Daphnia</taxon>
    </lineage>
</organism>
<dbReference type="GO" id="GO:0004521">
    <property type="term" value="F:RNA endonuclease activity"/>
    <property type="evidence" value="ECO:0000318"/>
    <property type="project" value="GO_Central"/>
</dbReference>
<sequence length="205" mass="23790">SKSLIDNSYKEIGQVKNLKKILNLTSVANYIGGHPKRIFYLAKGHLSARADSDTPNIVWETSTYYYVNSAPQWQSINQGNWYQLEKAVREFRQTRKKKKNTLVIITGTCGTFTLPDLNNNQQEIHMITDQNGKGHIPVPKYFWKIVWDEKVGRATAFIGINNPYLGKVDPKMIFCQDVCDRMPWFKETTVYRNRQIIIKGYLFCC</sequence>
<dbReference type="AlphaFoldDB" id="E9GM83"/>
<keyword evidence="8" id="KW-1185">Reference proteome</keyword>
<dbReference type="InterPro" id="IPR001604">
    <property type="entry name" value="Endo_G_ENPP1-like_dom"/>
</dbReference>
<name>E9GM83_DAPPU</name>
<keyword evidence="3" id="KW-0378">Hydrolase</keyword>
<dbReference type="InterPro" id="IPR044929">
    <property type="entry name" value="DNA/RNA_non-sp_Endonuclease_sf"/>
</dbReference>
<dbReference type="HOGENOM" id="CLU_048495_0_1_1"/>
<dbReference type="GO" id="GO:0005743">
    <property type="term" value="C:mitochondrial inner membrane"/>
    <property type="evidence" value="ECO:0000318"/>
    <property type="project" value="GO_Central"/>
</dbReference>
<dbReference type="GO" id="GO:0000014">
    <property type="term" value="F:single-stranded DNA endodeoxyribonuclease activity"/>
    <property type="evidence" value="ECO:0000318"/>
    <property type="project" value="GO_Central"/>
</dbReference>
<keyword evidence="5" id="KW-0479">Metal-binding</keyword>
<protein>
    <recommendedName>
        <fullName evidence="6">DNA/RNA non-specific endonuclease/pyrophosphatase/phosphodiesterase domain-containing protein</fullName>
    </recommendedName>
</protein>
<comment type="similarity">
    <text evidence="1">Belongs to the DNA/RNA non-specific endonuclease family.</text>
</comment>
<dbReference type="Pfam" id="PF01223">
    <property type="entry name" value="Endonuclease_NS"/>
    <property type="match status" value="1"/>
</dbReference>
<dbReference type="KEGG" id="dpx:DAPPUDRAFT_26678"/>
<dbReference type="InterPro" id="IPR044925">
    <property type="entry name" value="His-Me_finger_sf"/>
</dbReference>
<dbReference type="InterPro" id="IPR040255">
    <property type="entry name" value="Non-specific_endonuclease"/>
</dbReference>
<evidence type="ECO:0000256" key="2">
    <source>
        <dbReference type="ARBA" id="ARBA00022722"/>
    </source>
</evidence>
<gene>
    <name evidence="7" type="ORF">DAPPUDRAFT_26678</name>
</gene>
<evidence type="ECO:0000256" key="5">
    <source>
        <dbReference type="PIRSR" id="PIRSR640255-2"/>
    </source>
</evidence>
<evidence type="ECO:0000256" key="3">
    <source>
        <dbReference type="ARBA" id="ARBA00022759"/>
    </source>
</evidence>
<evidence type="ECO:0000256" key="4">
    <source>
        <dbReference type="PIRSR" id="PIRSR640255-1"/>
    </source>
</evidence>
<dbReference type="PANTHER" id="PTHR13966">
    <property type="entry name" value="ENDONUCLEASE RELATED"/>
    <property type="match status" value="1"/>
</dbReference>
<keyword evidence="2" id="KW-0540">Nuclease</keyword>
<proteinExistence type="inferred from homology"/>
<feature type="domain" description="DNA/RNA non-specific endonuclease/pyrophosphatase/phosphodiesterase" evidence="6">
    <location>
        <begin position="1"/>
        <end position="192"/>
    </location>
</feature>
<dbReference type="OrthoDB" id="8194122at2759"/>
<dbReference type="PhylomeDB" id="E9GM83"/>
<dbReference type="SUPFAM" id="SSF54060">
    <property type="entry name" value="His-Me finger endonucleases"/>
    <property type="match status" value="1"/>
</dbReference>
<evidence type="ECO:0000259" key="6">
    <source>
        <dbReference type="SMART" id="SM00892"/>
    </source>
</evidence>
<dbReference type="Gene3D" id="3.40.570.10">
    <property type="entry name" value="Extracellular Endonuclease, subunit A"/>
    <property type="match status" value="1"/>
</dbReference>
<dbReference type="Proteomes" id="UP000000305">
    <property type="component" value="Unassembled WGS sequence"/>
</dbReference>
<accession>E9GM83</accession>
<evidence type="ECO:0000256" key="1">
    <source>
        <dbReference type="ARBA" id="ARBA00010052"/>
    </source>
</evidence>
<evidence type="ECO:0000313" key="7">
    <source>
        <dbReference type="EMBL" id="EFX79433.1"/>
    </source>
</evidence>
<dbReference type="EMBL" id="GL732552">
    <property type="protein sequence ID" value="EFX79433.1"/>
    <property type="molecule type" value="Genomic_DNA"/>
</dbReference>